<dbReference type="InterPro" id="IPR014284">
    <property type="entry name" value="RNA_pol_sigma-70_dom"/>
</dbReference>
<evidence type="ECO:0000313" key="8">
    <source>
        <dbReference type="EMBL" id="MDM4014260.1"/>
    </source>
</evidence>
<dbReference type="InterPro" id="IPR036388">
    <property type="entry name" value="WH-like_DNA-bd_sf"/>
</dbReference>
<dbReference type="InterPro" id="IPR013325">
    <property type="entry name" value="RNA_pol_sigma_r2"/>
</dbReference>
<protein>
    <submittedName>
        <fullName evidence="8">Sigma-70 family RNA polymerase sigma factor</fullName>
    </submittedName>
</protein>
<evidence type="ECO:0000313" key="9">
    <source>
        <dbReference type="Proteomes" id="UP001239462"/>
    </source>
</evidence>
<feature type="domain" description="RNA polymerase sigma factor 70 region 4 type 2" evidence="7">
    <location>
        <begin position="142"/>
        <end position="193"/>
    </location>
</feature>
<dbReference type="InterPro" id="IPR007627">
    <property type="entry name" value="RNA_pol_sigma70_r2"/>
</dbReference>
<accession>A0ABT7PCN6</accession>
<sequence>MESAFEKPIDTHRGLGREHAGTYAMGSKLSEREFAQCVDACMPRLVATARRLAGDEDLAADALQNALLKASKSWRRFEGRASLETWLIRILIHCVRDSIGDAIIRRERLMQETLESNDSLASATDPGRGPTEQACDAETDAMIRKAVMNLPHRQREVFSLVIWQGMSHDQVVEILGIRSQTVYANLHAARQRLKAELKRHLDGGRDPD</sequence>
<comment type="similarity">
    <text evidence="1">Belongs to the sigma-70 factor family. ECF subfamily.</text>
</comment>
<keyword evidence="3" id="KW-0731">Sigma factor</keyword>
<comment type="caution">
    <text evidence="8">The sequence shown here is derived from an EMBL/GenBank/DDBJ whole genome shotgun (WGS) entry which is preliminary data.</text>
</comment>
<dbReference type="NCBIfam" id="TIGR02937">
    <property type="entry name" value="sigma70-ECF"/>
    <property type="match status" value="1"/>
</dbReference>
<keyword evidence="9" id="KW-1185">Reference proteome</keyword>
<organism evidence="8 9">
    <name type="scientific">Roseiconus lacunae</name>
    <dbReference type="NCBI Taxonomy" id="2605694"/>
    <lineage>
        <taxon>Bacteria</taxon>
        <taxon>Pseudomonadati</taxon>
        <taxon>Planctomycetota</taxon>
        <taxon>Planctomycetia</taxon>
        <taxon>Pirellulales</taxon>
        <taxon>Pirellulaceae</taxon>
        <taxon>Roseiconus</taxon>
    </lineage>
</organism>
<dbReference type="Pfam" id="PF04542">
    <property type="entry name" value="Sigma70_r2"/>
    <property type="match status" value="1"/>
</dbReference>
<evidence type="ECO:0000256" key="2">
    <source>
        <dbReference type="ARBA" id="ARBA00023015"/>
    </source>
</evidence>
<gene>
    <name evidence="8" type="ORF">QTN89_02380</name>
</gene>
<dbReference type="PANTHER" id="PTHR43133">
    <property type="entry name" value="RNA POLYMERASE ECF-TYPE SIGMA FACTO"/>
    <property type="match status" value="1"/>
</dbReference>
<dbReference type="InterPro" id="IPR013249">
    <property type="entry name" value="RNA_pol_sigma70_r4_t2"/>
</dbReference>
<name>A0ABT7PCN6_9BACT</name>
<evidence type="ECO:0000259" key="6">
    <source>
        <dbReference type="Pfam" id="PF04542"/>
    </source>
</evidence>
<dbReference type="Proteomes" id="UP001239462">
    <property type="component" value="Unassembled WGS sequence"/>
</dbReference>
<proteinExistence type="inferred from homology"/>
<dbReference type="SUPFAM" id="SSF88946">
    <property type="entry name" value="Sigma2 domain of RNA polymerase sigma factors"/>
    <property type="match status" value="1"/>
</dbReference>
<dbReference type="SUPFAM" id="SSF88659">
    <property type="entry name" value="Sigma3 and sigma4 domains of RNA polymerase sigma factors"/>
    <property type="match status" value="1"/>
</dbReference>
<dbReference type="PANTHER" id="PTHR43133:SF8">
    <property type="entry name" value="RNA POLYMERASE SIGMA FACTOR HI_1459-RELATED"/>
    <property type="match status" value="1"/>
</dbReference>
<dbReference type="Pfam" id="PF08281">
    <property type="entry name" value="Sigma70_r4_2"/>
    <property type="match status" value="1"/>
</dbReference>
<keyword evidence="5" id="KW-0804">Transcription</keyword>
<keyword evidence="4" id="KW-0238">DNA-binding</keyword>
<evidence type="ECO:0000256" key="1">
    <source>
        <dbReference type="ARBA" id="ARBA00010641"/>
    </source>
</evidence>
<evidence type="ECO:0000256" key="4">
    <source>
        <dbReference type="ARBA" id="ARBA00023125"/>
    </source>
</evidence>
<evidence type="ECO:0000259" key="7">
    <source>
        <dbReference type="Pfam" id="PF08281"/>
    </source>
</evidence>
<dbReference type="EMBL" id="JASZZN010000002">
    <property type="protein sequence ID" value="MDM4014260.1"/>
    <property type="molecule type" value="Genomic_DNA"/>
</dbReference>
<dbReference type="Gene3D" id="1.10.1740.10">
    <property type="match status" value="1"/>
</dbReference>
<evidence type="ECO:0000256" key="3">
    <source>
        <dbReference type="ARBA" id="ARBA00023082"/>
    </source>
</evidence>
<dbReference type="InterPro" id="IPR039425">
    <property type="entry name" value="RNA_pol_sigma-70-like"/>
</dbReference>
<dbReference type="InterPro" id="IPR013324">
    <property type="entry name" value="RNA_pol_sigma_r3/r4-like"/>
</dbReference>
<dbReference type="RefSeq" id="WP_149497289.1">
    <property type="nucleotide sequence ID" value="NZ_JASZZN010000002.1"/>
</dbReference>
<reference evidence="8 9" key="1">
    <citation type="submission" date="2023-06" db="EMBL/GenBank/DDBJ databases">
        <title>Roseiconus lacunae JC819 isolated from Gulf of Mannar region, Tamil Nadu.</title>
        <authorList>
            <person name="Pk S."/>
            <person name="Ch S."/>
            <person name="Ch V.R."/>
        </authorList>
    </citation>
    <scope>NUCLEOTIDE SEQUENCE [LARGE SCALE GENOMIC DNA]</scope>
    <source>
        <strain evidence="8 9">JC819</strain>
    </source>
</reference>
<dbReference type="Gene3D" id="1.10.10.10">
    <property type="entry name" value="Winged helix-like DNA-binding domain superfamily/Winged helix DNA-binding domain"/>
    <property type="match status" value="1"/>
</dbReference>
<keyword evidence="2" id="KW-0805">Transcription regulation</keyword>
<evidence type="ECO:0000256" key="5">
    <source>
        <dbReference type="ARBA" id="ARBA00023163"/>
    </source>
</evidence>
<feature type="domain" description="RNA polymerase sigma-70 region 2" evidence="6">
    <location>
        <begin position="38"/>
        <end position="99"/>
    </location>
</feature>